<protein>
    <submittedName>
        <fullName evidence="1">Uncharacterized protein</fullName>
    </submittedName>
</protein>
<dbReference type="EMBL" id="CAVMJV010000088">
    <property type="protein sequence ID" value="CAK5091410.1"/>
    <property type="molecule type" value="Genomic_DNA"/>
</dbReference>
<reference evidence="1" key="1">
    <citation type="submission" date="2023-11" db="EMBL/GenBank/DDBJ databases">
        <authorList>
            <person name="Poullet M."/>
        </authorList>
    </citation>
    <scope>NUCLEOTIDE SEQUENCE</scope>
    <source>
        <strain evidence="1">E1834</strain>
    </source>
</reference>
<gene>
    <name evidence="1" type="ORF">MENTE1834_LOCUS39247</name>
</gene>
<evidence type="ECO:0000313" key="1">
    <source>
        <dbReference type="EMBL" id="CAK5091410.1"/>
    </source>
</evidence>
<sequence length="264" mass="30726">MPKIKFLSLICLAASFCFLIYYIYSTNFNDELQILRNQFELKNQQILILKNEINGLDFSKINFLYKFLDAQSQLNNLRNSEIECKSQNEVLLGQLKAAETKNDQQDKAVKQVRIQPAKNNKHPAINAIKELDLQHSDYPRLTLEGNFVPINLWMHFDFKGAPPKPSYFISLLPLLQNMGFNGLLIEWEDMFPYKGRLANAINGDAYTMDEVEKMLAAAKEYKFEIVPLVQTFGHLEWILKLNEFKHLRDDPLLFVLVRKNHGKL</sequence>
<evidence type="ECO:0000313" key="2">
    <source>
        <dbReference type="Proteomes" id="UP001497535"/>
    </source>
</evidence>
<organism evidence="1 2">
    <name type="scientific">Meloidogyne enterolobii</name>
    <name type="common">Root-knot nematode worm</name>
    <name type="synonym">Meloidogyne mayaguensis</name>
    <dbReference type="NCBI Taxonomy" id="390850"/>
    <lineage>
        <taxon>Eukaryota</taxon>
        <taxon>Metazoa</taxon>
        <taxon>Ecdysozoa</taxon>
        <taxon>Nematoda</taxon>
        <taxon>Chromadorea</taxon>
        <taxon>Rhabditida</taxon>
        <taxon>Tylenchina</taxon>
        <taxon>Tylenchomorpha</taxon>
        <taxon>Tylenchoidea</taxon>
        <taxon>Meloidogynidae</taxon>
        <taxon>Meloidogyninae</taxon>
        <taxon>Meloidogyne</taxon>
    </lineage>
</organism>
<proteinExistence type="predicted"/>
<comment type="caution">
    <text evidence="1">The sequence shown here is derived from an EMBL/GenBank/DDBJ whole genome shotgun (WGS) entry which is preliminary data.</text>
</comment>
<accession>A0ACB1AJ09</accession>
<name>A0ACB1AJ09_MELEN</name>
<dbReference type="Proteomes" id="UP001497535">
    <property type="component" value="Unassembled WGS sequence"/>
</dbReference>
<keyword evidence="2" id="KW-1185">Reference proteome</keyword>